<keyword evidence="1" id="KW-0812">Transmembrane</keyword>
<gene>
    <name evidence="2" type="ORF">CMV_027992</name>
</gene>
<name>A0A8J4QIF7_9ROSI</name>
<dbReference type="EMBL" id="JRKL02011718">
    <property type="protein sequence ID" value="KAF3945653.1"/>
    <property type="molecule type" value="Genomic_DNA"/>
</dbReference>
<reference evidence="2" key="1">
    <citation type="submission" date="2020-03" db="EMBL/GenBank/DDBJ databases">
        <title>Castanea mollissima Vanexum genome sequencing.</title>
        <authorList>
            <person name="Staton M."/>
        </authorList>
    </citation>
    <scope>NUCLEOTIDE SEQUENCE</scope>
    <source>
        <tissue evidence="2">Leaf</tissue>
    </source>
</reference>
<dbReference type="OrthoDB" id="1745303at2759"/>
<protein>
    <submittedName>
        <fullName evidence="2">Uncharacterized protein</fullName>
    </submittedName>
</protein>
<feature type="transmembrane region" description="Helical" evidence="1">
    <location>
        <begin position="20"/>
        <end position="39"/>
    </location>
</feature>
<evidence type="ECO:0000256" key="1">
    <source>
        <dbReference type="SAM" id="Phobius"/>
    </source>
</evidence>
<keyword evidence="1" id="KW-1133">Transmembrane helix</keyword>
<evidence type="ECO:0000313" key="2">
    <source>
        <dbReference type="EMBL" id="KAF3945653.1"/>
    </source>
</evidence>
<comment type="caution">
    <text evidence="2">The sequence shown here is derived from an EMBL/GenBank/DDBJ whole genome shotgun (WGS) entry which is preliminary data.</text>
</comment>
<accession>A0A8J4QIF7</accession>
<keyword evidence="3" id="KW-1185">Reference proteome</keyword>
<sequence>MTSVCSVKKGGNVISSVQSGIPSLVWFLVSVSVPLFKSISMSGFPSRLSCPVQSVVLLSEAKANPLYCIRSSWLGWYIKHIGILLVWCGEIQSLRFAPGLESVSKSGSLRLSEASSKLKKPFSLSLKEEQYDLGLAPSHDLERKEVRATIRPLNSFLRTLLRCPWGRGYPDFHRSLVRPPNENGGPCAGVSSLRLACSVWSAPWFLECQPQRGMPSTRALLATNHSLAGRSGSAFQVRYPNRLLCSTGSLAPSSILSTALLLGSL</sequence>
<organism evidence="2 3">
    <name type="scientific">Castanea mollissima</name>
    <name type="common">Chinese chestnut</name>
    <dbReference type="NCBI Taxonomy" id="60419"/>
    <lineage>
        <taxon>Eukaryota</taxon>
        <taxon>Viridiplantae</taxon>
        <taxon>Streptophyta</taxon>
        <taxon>Embryophyta</taxon>
        <taxon>Tracheophyta</taxon>
        <taxon>Spermatophyta</taxon>
        <taxon>Magnoliopsida</taxon>
        <taxon>eudicotyledons</taxon>
        <taxon>Gunneridae</taxon>
        <taxon>Pentapetalae</taxon>
        <taxon>rosids</taxon>
        <taxon>fabids</taxon>
        <taxon>Fagales</taxon>
        <taxon>Fagaceae</taxon>
        <taxon>Castanea</taxon>
    </lineage>
</organism>
<keyword evidence="1" id="KW-0472">Membrane</keyword>
<evidence type="ECO:0000313" key="3">
    <source>
        <dbReference type="Proteomes" id="UP000737018"/>
    </source>
</evidence>
<proteinExistence type="predicted"/>
<dbReference type="Proteomes" id="UP000737018">
    <property type="component" value="Unassembled WGS sequence"/>
</dbReference>
<dbReference type="AlphaFoldDB" id="A0A8J4QIF7"/>